<protein>
    <submittedName>
        <fullName evidence="1">Uncharacterized protein</fullName>
    </submittedName>
</protein>
<dbReference type="OrthoDB" id="197735at2759"/>
<accession>A0A3P7BUM5</accession>
<organism evidence="1 2">
    <name type="scientific">Schistocephalus solidus</name>
    <name type="common">Tapeworm</name>
    <dbReference type="NCBI Taxonomy" id="70667"/>
    <lineage>
        <taxon>Eukaryota</taxon>
        <taxon>Metazoa</taxon>
        <taxon>Spiralia</taxon>
        <taxon>Lophotrochozoa</taxon>
        <taxon>Platyhelminthes</taxon>
        <taxon>Cestoda</taxon>
        <taxon>Eucestoda</taxon>
        <taxon>Diphyllobothriidea</taxon>
        <taxon>Diphyllobothriidae</taxon>
        <taxon>Schistocephalus</taxon>
    </lineage>
</organism>
<dbReference type="Proteomes" id="UP000275846">
    <property type="component" value="Unassembled WGS sequence"/>
</dbReference>
<proteinExistence type="predicted"/>
<evidence type="ECO:0000313" key="2">
    <source>
        <dbReference type="Proteomes" id="UP000275846"/>
    </source>
</evidence>
<dbReference type="EMBL" id="UYSU01032611">
    <property type="protein sequence ID" value="VDL90049.1"/>
    <property type="molecule type" value="Genomic_DNA"/>
</dbReference>
<gene>
    <name evidence="1" type="ORF">SSLN_LOCUS3664</name>
</gene>
<dbReference type="AlphaFoldDB" id="A0A3P7BUM5"/>
<keyword evidence="2" id="KW-1185">Reference proteome</keyword>
<reference evidence="1 2" key="1">
    <citation type="submission" date="2018-11" db="EMBL/GenBank/DDBJ databases">
        <authorList>
            <consortium name="Pathogen Informatics"/>
        </authorList>
    </citation>
    <scope>NUCLEOTIDE SEQUENCE [LARGE SCALE GENOMIC DNA]</scope>
    <source>
        <strain evidence="1 2">NST_G2</strain>
    </source>
</reference>
<evidence type="ECO:0000313" key="1">
    <source>
        <dbReference type="EMBL" id="VDL90049.1"/>
    </source>
</evidence>
<sequence length="155" mass="16804">MSNAEVGAAAGDLVYVYYVRDLAPKPEYQDVKQQEVERLTSHMCEIARGHFKKEQSQPDAQTASILHLPQPLLYKAVTSVEVCLVCSGRAIDVGFVQLTLLNELSIDSCVIVIEPVLVLTMCAAEDIQGGVLDGVPQLSPAVLHGDARVSDWKVA</sequence>
<name>A0A3P7BUM5_SCHSO</name>